<comment type="caution">
    <text evidence="2">The sequence shown here is derived from an EMBL/GenBank/DDBJ whole genome shotgun (WGS) entry which is preliminary data.</text>
</comment>
<dbReference type="PANTHER" id="PTHR43801:SF1">
    <property type="entry name" value="POLYPRENYL SYNTHETASE"/>
    <property type="match status" value="1"/>
</dbReference>
<evidence type="ECO:0000313" key="2">
    <source>
        <dbReference type="EMBL" id="MBC3536565.1"/>
    </source>
</evidence>
<dbReference type="EMBL" id="JACOGK010000010">
    <property type="protein sequence ID" value="MBC3536565.1"/>
    <property type="molecule type" value="Genomic_DNA"/>
</dbReference>
<organism evidence="2 3">
    <name type="scientific">Megasphaera hominis</name>
    <dbReference type="NCBI Taxonomy" id="159836"/>
    <lineage>
        <taxon>Bacteria</taxon>
        <taxon>Bacillati</taxon>
        <taxon>Bacillota</taxon>
        <taxon>Negativicutes</taxon>
        <taxon>Veillonellales</taxon>
        <taxon>Veillonellaceae</taxon>
        <taxon>Megasphaera</taxon>
    </lineage>
</organism>
<name>A0ABR6VIN3_9FIRM</name>
<dbReference type="Proteomes" id="UP000606870">
    <property type="component" value="Unassembled WGS sequence"/>
</dbReference>
<accession>A0ABR6VIN3</accession>
<evidence type="ECO:0000256" key="1">
    <source>
        <dbReference type="SAM" id="Phobius"/>
    </source>
</evidence>
<feature type="transmembrane region" description="Helical" evidence="1">
    <location>
        <begin position="49"/>
        <end position="71"/>
    </location>
</feature>
<protein>
    <submittedName>
        <fullName evidence="2">DUF116 domain-containing protein</fullName>
    </submittedName>
</protein>
<reference evidence="2 3" key="1">
    <citation type="submission" date="2020-08" db="EMBL/GenBank/DDBJ databases">
        <authorList>
            <person name="Liu C."/>
            <person name="Sun Q."/>
        </authorList>
    </citation>
    <scope>NUCLEOTIDE SEQUENCE [LARGE SCALE GENOMIC DNA]</scope>
    <source>
        <strain evidence="2 3">NSJ-59</strain>
    </source>
</reference>
<dbReference type="Pfam" id="PF01976">
    <property type="entry name" value="DUF116"/>
    <property type="match status" value="1"/>
</dbReference>
<keyword evidence="1" id="KW-1133">Transmembrane helix</keyword>
<dbReference type="InterPro" id="IPR002829">
    <property type="entry name" value="DUF116"/>
</dbReference>
<keyword evidence="1" id="KW-0472">Membrane</keyword>
<evidence type="ECO:0000313" key="3">
    <source>
        <dbReference type="Proteomes" id="UP000606870"/>
    </source>
</evidence>
<gene>
    <name evidence="2" type="ORF">H8J70_04770</name>
</gene>
<proteinExistence type="predicted"/>
<keyword evidence="1" id="KW-0812">Transmembrane</keyword>
<keyword evidence="3" id="KW-1185">Reference proteome</keyword>
<dbReference type="PANTHER" id="PTHR43801">
    <property type="entry name" value="NUCLEOTIDE-BINDING PROTEIN-RELATED"/>
    <property type="match status" value="1"/>
</dbReference>
<dbReference type="RefSeq" id="WP_186502721.1">
    <property type="nucleotide sequence ID" value="NZ_JACOGK010000010.1"/>
</dbReference>
<sequence>MNARSSTSIFLAGAALAALLLALLAGLCHLLLQPGLALYAPVLVRPADWFFALLIATDVGAYVLLCLFFLAPVPARAGQRIQPFLRTYARLLFFLLRHVVPGKKRQKRLAHAYIDYLNQLVLRRHLRVRPEKILILTPHCLQWDQCPHKITRDIHNCRQCGRCPVGAILALSQAAGAHFAVATGGTLARQIVRDLRPKAIVAIACERDLISGMEDVMPLPVLGLLNRRPNGPCFNTDVDLHALRVLLETLTGERYERT</sequence>